<dbReference type="RefSeq" id="YP_010670297.1">
    <property type="nucleotide sequence ID" value="NC_070963.1"/>
</dbReference>
<protein>
    <submittedName>
        <fullName evidence="1">Homing endonuclease</fullName>
    </submittedName>
</protein>
<dbReference type="Gene3D" id="3.40.1800.10">
    <property type="entry name" value="His-Me finger endonucleases"/>
    <property type="match status" value="1"/>
</dbReference>
<proteinExistence type="predicted"/>
<dbReference type="GeneID" id="77946492"/>
<name>A0A879R3E0_9CAUD</name>
<organism evidence="1 2">
    <name type="scientific">Synechococcus phage S-SRM01</name>
    <dbReference type="NCBI Taxonomy" id="2781608"/>
    <lineage>
        <taxon>Viruses</taxon>
        <taxon>Duplodnaviria</taxon>
        <taxon>Heunggongvirae</taxon>
        <taxon>Uroviricota</taxon>
        <taxon>Caudoviricetes</taxon>
        <taxon>Pantevenvirales</taxon>
        <taxon>Kyanoviridae</taxon>
        <taxon>Serangoonvirus</taxon>
        <taxon>Serangoonvirus essarone</taxon>
    </lineage>
</organism>
<keyword evidence="1" id="KW-0255">Endonuclease</keyword>
<keyword evidence="1" id="KW-0378">Hydrolase</keyword>
<dbReference type="InterPro" id="IPR004211">
    <property type="entry name" value="Endonuclease_7"/>
</dbReference>
<dbReference type="KEGG" id="vg:77946492"/>
<dbReference type="InterPro" id="IPR038563">
    <property type="entry name" value="Endonuclease_7_sf"/>
</dbReference>
<dbReference type="Proteomes" id="UP000664915">
    <property type="component" value="Segment"/>
</dbReference>
<sequence>MTKLYSELYRTCMSCGKEKLATDFYVRNKTTMVRHSSCKECDKERVKKRHQDNPERTRNNDLKRNYGITLQEHQEMFDEQKGVCAICKGEGDGKWKKLCVDHDHNTGKVRQLLCRNCNMVLGQVNDNVNLLSEMIKYLQKHQ</sequence>
<evidence type="ECO:0000313" key="2">
    <source>
        <dbReference type="Proteomes" id="UP000664915"/>
    </source>
</evidence>
<accession>A0A879R3E0</accession>
<dbReference type="EMBL" id="MW015081">
    <property type="protein sequence ID" value="QPX48287.1"/>
    <property type="molecule type" value="Genomic_DNA"/>
</dbReference>
<reference evidence="1" key="1">
    <citation type="submission" date="2020-09" db="EMBL/GenBank/DDBJ databases">
        <authorList>
            <person name="Zhang D."/>
            <person name="Hatherill J.R."/>
            <person name="Ramirez J.F."/>
            <person name="Edinger B."/>
            <person name="Balarin R."/>
            <person name="Sullivan A."/>
            <person name="Humpal K.M."/>
            <person name="Guseva A."/>
            <person name="Butela K.A."/>
            <person name="Garlena R.A."/>
            <person name="Russell D.A."/>
            <person name="Pope W.H."/>
            <person name="Jacobs-Sera D."/>
            <person name="Hatfull G.F."/>
        </authorList>
    </citation>
    <scope>NUCLEOTIDE SEQUENCE</scope>
</reference>
<dbReference type="GO" id="GO:0004519">
    <property type="term" value="F:endonuclease activity"/>
    <property type="evidence" value="ECO:0007669"/>
    <property type="project" value="UniProtKB-KW"/>
</dbReference>
<keyword evidence="1" id="KW-0540">Nuclease</keyword>
<keyword evidence="2" id="KW-1185">Reference proteome</keyword>
<dbReference type="Pfam" id="PF02945">
    <property type="entry name" value="Endonuclease_7"/>
    <property type="match status" value="1"/>
</dbReference>
<evidence type="ECO:0000313" key="1">
    <source>
        <dbReference type="EMBL" id="QPX48287.1"/>
    </source>
</evidence>
<dbReference type="SUPFAM" id="SSF54060">
    <property type="entry name" value="His-Me finger endonucleases"/>
    <property type="match status" value="1"/>
</dbReference>
<dbReference type="InterPro" id="IPR044925">
    <property type="entry name" value="His-Me_finger_sf"/>
</dbReference>